<feature type="region of interest" description="Disordered" evidence="1">
    <location>
        <begin position="436"/>
        <end position="472"/>
    </location>
</feature>
<dbReference type="RefSeq" id="XP_053028831.1">
    <property type="nucleotide sequence ID" value="XM_053164864.1"/>
</dbReference>
<sequence length="472" mass="51924">MDFTTERTNQVTAHVNAVATHLNTVTERFMEFEAFVRGHMGRNKGAQANPGAGQSDLDLFLEVLHRPNGARMVLDRLGTLSSEERINMATACLKKIAEIRKKEILFCSQTFEDLGARMLVNEDQFQAQVSQVLSERPDYQVIRLELARVYALVRIMKDSGIITEEGLPIAVNGAREGGDLESEQGPNVSMRADTPAEVNVARNDQEPGQDENRSDPSPGSSLPSLSSIMQSIGRRTGTRGQEDSPGRNVRAARKERMDTLENRLGAVIPRHQRAFDQMVNFEQRLGAIENRLGAIVGQANTFETLASISSRINSLQRCQRDFTRINTMSERIRTLENNSRAGVGPIVGSRRVHFQNRTSVARTVGRGLGAARDAQRSDRPIGTQGWDEHDMNVVSAIMSLRGIDAQNCRALARAPFAVSVHEIRDLQAERMIPLPTLSANNAGPAYRLDSRANHSDESGAAGPDTSPNCSDS</sequence>
<feature type="region of interest" description="Disordered" evidence="1">
    <location>
        <begin position="174"/>
        <end position="252"/>
    </location>
</feature>
<dbReference type="GeneID" id="77805759"/>
<keyword evidence="3" id="KW-1185">Reference proteome</keyword>
<feature type="compositionally biased region" description="Basic and acidic residues" evidence="1">
    <location>
        <begin position="448"/>
        <end position="457"/>
    </location>
</feature>
<feature type="compositionally biased region" description="Low complexity" evidence="1">
    <location>
        <begin position="215"/>
        <end position="227"/>
    </location>
</feature>
<accession>A0ABY7D6H0</accession>
<name>A0ABY7D6H0_9BASI</name>
<evidence type="ECO:0000313" key="2">
    <source>
        <dbReference type="EMBL" id="WAQ93276.1"/>
    </source>
</evidence>
<dbReference type="EMBL" id="CP110438">
    <property type="protein sequence ID" value="WAQ93276.1"/>
    <property type="molecule type" value="Genomic_DNA"/>
</dbReference>
<reference evidence="2" key="1">
    <citation type="submission" date="2022-10" db="EMBL/GenBank/DDBJ databases">
        <title>Puccinia triticina Genome sequencing and assembly.</title>
        <authorList>
            <person name="Li C."/>
        </authorList>
    </citation>
    <scope>NUCLEOTIDE SEQUENCE</scope>
    <source>
        <strain evidence="2">Pt15</strain>
    </source>
</reference>
<gene>
    <name evidence="2" type="ORF">PtA15_18A334</name>
</gene>
<protein>
    <submittedName>
        <fullName evidence="2">Uncharacterized protein</fullName>
    </submittedName>
</protein>
<organism evidence="2 3">
    <name type="scientific">Puccinia triticina</name>
    <dbReference type="NCBI Taxonomy" id="208348"/>
    <lineage>
        <taxon>Eukaryota</taxon>
        <taxon>Fungi</taxon>
        <taxon>Dikarya</taxon>
        <taxon>Basidiomycota</taxon>
        <taxon>Pucciniomycotina</taxon>
        <taxon>Pucciniomycetes</taxon>
        <taxon>Pucciniales</taxon>
        <taxon>Pucciniaceae</taxon>
        <taxon>Puccinia</taxon>
    </lineage>
</organism>
<dbReference type="Proteomes" id="UP001164743">
    <property type="component" value="Chromosome 18A"/>
</dbReference>
<proteinExistence type="predicted"/>
<evidence type="ECO:0000313" key="3">
    <source>
        <dbReference type="Proteomes" id="UP001164743"/>
    </source>
</evidence>
<evidence type="ECO:0000256" key="1">
    <source>
        <dbReference type="SAM" id="MobiDB-lite"/>
    </source>
</evidence>